<gene>
    <name evidence="13" type="ORF">OIK42_09620</name>
</gene>
<feature type="domain" description="Fe-S hydro-lyase tartrate dehydratase beta-type catalytic" evidence="12">
    <location>
        <begin position="289"/>
        <end position="491"/>
    </location>
</feature>
<dbReference type="SUPFAM" id="SSF117457">
    <property type="entry name" value="FumA C-terminal domain-like"/>
    <property type="match status" value="1"/>
</dbReference>
<dbReference type="PANTHER" id="PTHR43351:SF2">
    <property type="entry name" value="L(+)-TARTRATE DEHYDRATASE SUBUNIT BETA-RELATED"/>
    <property type="match status" value="1"/>
</dbReference>
<evidence type="ECO:0000256" key="6">
    <source>
        <dbReference type="ARBA" id="ARBA00022723"/>
    </source>
</evidence>
<evidence type="ECO:0000313" key="14">
    <source>
        <dbReference type="Proteomes" id="UP001218788"/>
    </source>
</evidence>
<dbReference type="Pfam" id="PF05681">
    <property type="entry name" value="Fumerase"/>
    <property type="match status" value="1"/>
</dbReference>
<dbReference type="PIRSF" id="PIRSF001394">
    <property type="entry name" value="Fe_dep_fumar_hy"/>
    <property type="match status" value="1"/>
</dbReference>
<comment type="catalytic activity">
    <reaction evidence="1 10">
        <text>(S)-malate = fumarate + H2O</text>
        <dbReference type="Rhea" id="RHEA:12460"/>
        <dbReference type="ChEBI" id="CHEBI:15377"/>
        <dbReference type="ChEBI" id="CHEBI:15589"/>
        <dbReference type="ChEBI" id="CHEBI:29806"/>
        <dbReference type="EC" id="4.2.1.2"/>
    </reaction>
</comment>
<dbReference type="NCBIfam" id="TIGR00722">
    <property type="entry name" value="ttdA_fumA_fumB"/>
    <property type="match status" value="1"/>
</dbReference>
<dbReference type="Gene3D" id="3.20.130.10">
    <property type="entry name" value="Fe-S hydro-lyase, tartrate dehydratase beta-type, catalytic domain"/>
    <property type="match status" value="1"/>
</dbReference>
<dbReference type="Pfam" id="PF05683">
    <property type="entry name" value="Fumerase_C"/>
    <property type="match status" value="1"/>
</dbReference>
<evidence type="ECO:0000256" key="9">
    <source>
        <dbReference type="ARBA" id="ARBA00023239"/>
    </source>
</evidence>
<keyword evidence="6 10" id="KW-0479">Metal-binding</keyword>
<dbReference type="PANTHER" id="PTHR43351">
    <property type="entry name" value="L(+)-TARTRATE DEHYDRATASE SUBUNIT BETA"/>
    <property type="match status" value="1"/>
</dbReference>
<organism evidence="13 14">
    <name type="scientific">Alteromonas gilva</name>
    <dbReference type="NCBI Taxonomy" id="2987522"/>
    <lineage>
        <taxon>Bacteria</taxon>
        <taxon>Pseudomonadati</taxon>
        <taxon>Pseudomonadota</taxon>
        <taxon>Gammaproteobacteria</taxon>
        <taxon>Alteromonadales</taxon>
        <taxon>Alteromonadaceae</taxon>
        <taxon>Alteromonas/Salinimonas group</taxon>
        <taxon>Alteromonas</taxon>
    </lineage>
</organism>
<reference evidence="13 14" key="1">
    <citation type="submission" date="2022-10" db="EMBL/GenBank/DDBJ databases">
        <title>Alteromonas sp. chi3 Genome sequencing.</title>
        <authorList>
            <person name="Park S."/>
        </authorList>
    </citation>
    <scope>NUCLEOTIDE SEQUENCE [LARGE SCALE GENOMIC DNA]</scope>
    <source>
        <strain evidence="14">chi3</strain>
    </source>
</reference>
<protein>
    <recommendedName>
        <fullName evidence="10">Fumarate hydratase class I</fullName>
        <ecNumber evidence="10">4.2.1.2</ecNumber>
    </recommendedName>
</protein>
<accession>A0ABT5L1U5</accession>
<evidence type="ECO:0000256" key="1">
    <source>
        <dbReference type="ARBA" id="ARBA00000929"/>
    </source>
</evidence>
<keyword evidence="14" id="KW-1185">Reference proteome</keyword>
<dbReference type="InterPro" id="IPR011167">
    <property type="entry name" value="Fe_dep_fumarate_hydratase"/>
</dbReference>
<dbReference type="Proteomes" id="UP001218788">
    <property type="component" value="Unassembled WGS sequence"/>
</dbReference>
<evidence type="ECO:0000256" key="2">
    <source>
        <dbReference type="ARBA" id="ARBA00001966"/>
    </source>
</evidence>
<evidence type="ECO:0000259" key="12">
    <source>
        <dbReference type="Pfam" id="PF05683"/>
    </source>
</evidence>
<evidence type="ECO:0000256" key="3">
    <source>
        <dbReference type="ARBA" id="ARBA00008876"/>
    </source>
</evidence>
<evidence type="ECO:0000256" key="8">
    <source>
        <dbReference type="ARBA" id="ARBA00023014"/>
    </source>
</evidence>
<dbReference type="InterPro" id="IPR004647">
    <property type="entry name" value="Fe-S_hydro-lyase_TtdB-typ_cat"/>
</dbReference>
<evidence type="ECO:0000259" key="11">
    <source>
        <dbReference type="Pfam" id="PF05681"/>
    </source>
</evidence>
<dbReference type="EC" id="4.2.1.2" evidence="10"/>
<dbReference type="InterPro" id="IPR036660">
    <property type="entry name" value="Fe-S_hydroAse_TtdB_cat_sf"/>
</dbReference>
<evidence type="ECO:0000256" key="4">
    <source>
        <dbReference type="ARBA" id="ARBA00011738"/>
    </source>
</evidence>
<sequence length="509" mass="55085">MTVIRQQDFIDSIEDALQFISYYHPLDYVKAVEQAYLKEESQAAKDAMAQILINSRMSAEGKRPLCQDTGIVTCFVKIGMSVSWDKADMTVQEMVDEGTRRAYLNPDNPLRASIVADPAGARTNTKDNTPAVVHIDMVPGDKIEVMIAAKGGGSENKSKMVMLNPSDDIVEWVLKTLPTMGAGWCPPGMLGLGIGGTAEKAAVLAKESLMDPVDIQELIERGPQTTDEKLRVEIYERVNKLGIGAQGLGGLTTVVDVKIKSVPTHAASKPVAMIPNCAATRHAHFYLDGSGPADLKAPKLEEWPEVTWEVSENTRRVNMDDVTKEDIKEWKVGETVLLSGKMLTGRDAAHKRIQTMLENGEGLPEGVDFNGKFIYYVGPVDAVGDEVVGPAGPTTATRMDKFTDMMLEKTGIAGMIGKAERGPATVESIAKHESVYLMAVGGAAYLVSKAIKKARVVAFEDLGMEAIYEFEVEDMPVTVAVDSTGANAHQTGPAIWKAKIAELDEALSK</sequence>
<keyword evidence="9 10" id="KW-0456">Lyase</keyword>
<dbReference type="EMBL" id="JAQQXP010000001">
    <property type="protein sequence ID" value="MDC8831020.1"/>
    <property type="molecule type" value="Genomic_DNA"/>
</dbReference>
<dbReference type="NCBIfam" id="TIGR00723">
    <property type="entry name" value="ttdB_fumA_fumB"/>
    <property type="match status" value="1"/>
</dbReference>
<feature type="domain" description="Fe-S hydro-lyase tartrate dehydratase alpha-type catalytic" evidence="11">
    <location>
        <begin position="11"/>
        <end position="285"/>
    </location>
</feature>
<comment type="similarity">
    <text evidence="3 10">Belongs to the class-I fumarase family.</text>
</comment>
<keyword evidence="5 10" id="KW-0004">4Fe-4S</keyword>
<name>A0ABT5L1U5_9ALTE</name>
<evidence type="ECO:0000256" key="7">
    <source>
        <dbReference type="ARBA" id="ARBA00023004"/>
    </source>
</evidence>
<comment type="cofactor">
    <cofactor evidence="2 10">
        <name>[4Fe-4S] cluster</name>
        <dbReference type="ChEBI" id="CHEBI:49883"/>
    </cofactor>
</comment>
<dbReference type="RefSeq" id="WP_273640061.1">
    <property type="nucleotide sequence ID" value="NZ_JAQQXP010000001.1"/>
</dbReference>
<evidence type="ECO:0000256" key="5">
    <source>
        <dbReference type="ARBA" id="ARBA00022485"/>
    </source>
</evidence>
<comment type="function">
    <text evidence="10">Catalyzes the reversible hydration of fumarate to (S)-malate.</text>
</comment>
<evidence type="ECO:0000256" key="10">
    <source>
        <dbReference type="PIRNR" id="PIRNR001394"/>
    </source>
</evidence>
<comment type="subunit">
    <text evidence="4 10">Homodimer.</text>
</comment>
<keyword evidence="8 10" id="KW-0411">Iron-sulfur</keyword>
<comment type="caution">
    <text evidence="13">The sequence shown here is derived from an EMBL/GenBank/DDBJ whole genome shotgun (WGS) entry which is preliminary data.</text>
</comment>
<proteinExistence type="inferred from homology"/>
<keyword evidence="7 10" id="KW-0408">Iron</keyword>
<evidence type="ECO:0000313" key="13">
    <source>
        <dbReference type="EMBL" id="MDC8831020.1"/>
    </source>
</evidence>
<dbReference type="InterPro" id="IPR004646">
    <property type="entry name" value="Fe-S_hydro-lyase_TtdA-typ_cat"/>
</dbReference>